<feature type="domain" description="ABC transporter" evidence="7">
    <location>
        <begin position="2"/>
        <end position="242"/>
    </location>
</feature>
<reference evidence="8 9" key="1">
    <citation type="submission" date="2015-03" db="EMBL/GenBank/DDBJ databases">
        <authorList>
            <person name="Hassan Y."/>
            <person name="Lepp D."/>
            <person name="Li X.-Z."/>
            <person name="Zhou T."/>
        </authorList>
    </citation>
    <scope>NUCLEOTIDE SEQUENCE [LARGE SCALE GENOMIC DNA]</scope>
    <source>
        <strain evidence="8 9">IPL18</strain>
    </source>
</reference>
<dbReference type="EMBL" id="JZEY01000054">
    <property type="protein sequence ID" value="KKB09893.1"/>
    <property type="molecule type" value="Genomic_DNA"/>
</dbReference>
<dbReference type="CDD" id="cd03214">
    <property type="entry name" value="ABC_Iron-Siderophores_B12_Hemin"/>
    <property type="match status" value="1"/>
</dbReference>
<keyword evidence="4" id="KW-0067">ATP-binding</keyword>
<dbReference type="InterPro" id="IPR027417">
    <property type="entry name" value="P-loop_NTPase"/>
</dbReference>
<keyword evidence="9" id="KW-1185">Reference proteome</keyword>
<evidence type="ECO:0000313" key="8">
    <source>
        <dbReference type="EMBL" id="KKB09893.1"/>
    </source>
</evidence>
<dbReference type="GO" id="GO:0005524">
    <property type="term" value="F:ATP binding"/>
    <property type="evidence" value="ECO:0007669"/>
    <property type="project" value="UniProtKB-KW"/>
</dbReference>
<dbReference type="STRING" id="429727.VE26_08700"/>
<evidence type="ECO:0000256" key="5">
    <source>
        <dbReference type="ARBA" id="ARBA00022967"/>
    </source>
</evidence>
<dbReference type="OrthoDB" id="9805601at2"/>
<dbReference type="GO" id="GO:0016887">
    <property type="term" value="F:ATP hydrolysis activity"/>
    <property type="evidence" value="ECO:0007669"/>
    <property type="project" value="InterPro"/>
</dbReference>
<dbReference type="InterPro" id="IPR003439">
    <property type="entry name" value="ABC_transporter-like_ATP-bd"/>
</dbReference>
<comment type="function">
    <text evidence="6">Part of the ABC transporter complex HmuTUV involved in hemin import. Responsible for energy coupling to the transport system.</text>
</comment>
<evidence type="ECO:0000313" key="9">
    <source>
        <dbReference type="Proteomes" id="UP000033649"/>
    </source>
</evidence>
<keyword evidence="5" id="KW-1278">Translocase</keyword>
<dbReference type="Proteomes" id="UP000033649">
    <property type="component" value="Unassembled WGS sequence"/>
</dbReference>
<evidence type="ECO:0000256" key="2">
    <source>
        <dbReference type="ARBA" id="ARBA00022448"/>
    </source>
</evidence>
<keyword evidence="3" id="KW-0547">Nucleotide-binding</keyword>
<evidence type="ECO:0000256" key="3">
    <source>
        <dbReference type="ARBA" id="ARBA00022741"/>
    </source>
</evidence>
<dbReference type="InterPro" id="IPR003593">
    <property type="entry name" value="AAA+_ATPase"/>
</dbReference>
<sequence>MIEIDHLGVALSGRTILSDISFVAREARFTAIIGPNGSGKSTLLKALCRDHAYSGNIRFDGRDLQDMSSMEAATIRAVLPQSSTLPFPFTVREVVAMGIGAGRPGPVGESLRSLPERALHKVDLSGFGARYYGDLSGGEQQRAQLARVLCQVWQPVLDGIPRFLLLDEPVSSLDVKHQLIVMDVARRFADAGGGVLAVLHDLNLAAMYADTIIALSGGRLAASGTPSDVLTDANIQAVFAAPLRVGVTPRPSQPFVLPQSAGQSSSSHIQVA</sequence>
<dbReference type="Pfam" id="PF00005">
    <property type="entry name" value="ABC_tran"/>
    <property type="match status" value="1"/>
</dbReference>
<dbReference type="Gene3D" id="3.40.50.300">
    <property type="entry name" value="P-loop containing nucleotide triphosphate hydrolases"/>
    <property type="match status" value="1"/>
</dbReference>
<dbReference type="PANTHER" id="PTHR42794:SF1">
    <property type="entry name" value="HEMIN IMPORT ATP-BINDING PROTEIN HMUV"/>
    <property type="match status" value="1"/>
</dbReference>
<dbReference type="AlphaFoldDB" id="A0A0F5FM52"/>
<dbReference type="SUPFAM" id="SSF52540">
    <property type="entry name" value="P-loop containing nucleoside triphosphate hydrolases"/>
    <property type="match status" value="1"/>
</dbReference>
<dbReference type="PATRIC" id="fig|429727.3.peg.1796"/>
<evidence type="ECO:0000256" key="6">
    <source>
        <dbReference type="ARBA" id="ARBA00037066"/>
    </source>
</evidence>
<dbReference type="InterPro" id="IPR017871">
    <property type="entry name" value="ABC_transporter-like_CS"/>
</dbReference>
<comment type="caution">
    <text evidence="8">The sequence shown here is derived from an EMBL/GenBank/DDBJ whole genome shotgun (WGS) entry which is preliminary data.</text>
</comment>
<name>A0A0F5FM52_9HYPH</name>
<dbReference type="PROSITE" id="PS50893">
    <property type="entry name" value="ABC_TRANSPORTER_2"/>
    <property type="match status" value="1"/>
</dbReference>
<gene>
    <name evidence="8" type="ORF">VE26_08700</name>
</gene>
<evidence type="ECO:0000256" key="1">
    <source>
        <dbReference type="ARBA" id="ARBA00005417"/>
    </source>
</evidence>
<evidence type="ECO:0000259" key="7">
    <source>
        <dbReference type="PROSITE" id="PS50893"/>
    </source>
</evidence>
<dbReference type="NCBIfam" id="NF010068">
    <property type="entry name" value="PRK13548.1"/>
    <property type="match status" value="1"/>
</dbReference>
<dbReference type="RefSeq" id="WP_046104584.1">
    <property type="nucleotide sequence ID" value="NZ_JZEY01000054.1"/>
</dbReference>
<proteinExistence type="inferred from homology"/>
<dbReference type="PANTHER" id="PTHR42794">
    <property type="entry name" value="HEMIN IMPORT ATP-BINDING PROTEIN HMUV"/>
    <property type="match status" value="1"/>
</dbReference>
<accession>A0A0F5FM52</accession>
<protein>
    <submittedName>
        <fullName evidence="8">Iron ABC transporter</fullName>
    </submittedName>
</protein>
<comment type="similarity">
    <text evidence="1">Belongs to the ABC transporter superfamily.</text>
</comment>
<dbReference type="SMART" id="SM00382">
    <property type="entry name" value="AAA"/>
    <property type="match status" value="1"/>
</dbReference>
<evidence type="ECO:0000256" key="4">
    <source>
        <dbReference type="ARBA" id="ARBA00022840"/>
    </source>
</evidence>
<dbReference type="PROSITE" id="PS00211">
    <property type="entry name" value="ABC_TRANSPORTER_1"/>
    <property type="match status" value="1"/>
</dbReference>
<keyword evidence="2" id="KW-0813">Transport</keyword>
<organism evidence="8 9">
    <name type="scientific">Devosia chinhatensis</name>
    <dbReference type="NCBI Taxonomy" id="429727"/>
    <lineage>
        <taxon>Bacteria</taxon>
        <taxon>Pseudomonadati</taxon>
        <taxon>Pseudomonadota</taxon>
        <taxon>Alphaproteobacteria</taxon>
        <taxon>Hyphomicrobiales</taxon>
        <taxon>Devosiaceae</taxon>
        <taxon>Devosia</taxon>
    </lineage>
</organism>